<dbReference type="InterPro" id="IPR045032">
    <property type="entry name" value="PEL"/>
</dbReference>
<dbReference type="PANTHER" id="PTHR31683:SF16">
    <property type="entry name" value="PECTIN LYASE A-RELATED"/>
    <property type="match status" value="1"/>
</dbReference>
<dbReference type="SMART" id="SM00656">
    <property type="entry name" value="Amb_all"/>
    <property type="match status" value="1"/>
</dbReference>
<keyword evidence="4" id="KW-0732">Signal</keyword>
<dbReference type="EMBL" id="KI912118">
    <property type="protein sequence ID" value="ETS75642.1"/>
    <property type="molecule type" value="Genomic_DNA"/>
</dbReference>
<comment type="catalytic activity">
    <reaction evidence="6">
        <text>Eliminative cleavage of (1-&gt;4)-alpha-D-galacturonan methyl ester to give oligosaccharides with 4-deoxy-6-O-methyl-alpha-D-galact-4-enuronosyl groups at their non-reducing ends.</text>
        <dbReference type="EC" id="4.2.2.10"/>
    </reaction>
</comment>
<dbReference type="Proteomes" id="UP000030651">
    <property type="component" value="Unassembled WGS sequence"/>
</dbReference>
<keyword evidence="8" id="KW-0119">Carbohydrate metabolism</keyword>
<dbReference type="eggNOG" id="ENOG502SIPU">
    <property type="taxonomic scope" value="Eukaryota"/>
</dbReference>
<evidence type="ECO:0000256" key="4">
    <source>
        <dbReference type="ARBA" id="ARBA00022729"/>
    </source>
</evidence>
<dbReference type="Gene3D" id="2.160.20.10">
    <property type="entry name" value="Single-stranded right-handed beta-helix, Pectin lyase-like"/>
    <property type="match status" value="1"/>
</dbReference>
<sequence length="439" mass="46154">MKQHFLLNIISAGIANAACRAGNRTSTAPFYAVTNATSYSLSYSPGATNYSPSVSPTITKSHSSTLSSVTITTSVTSSAATTYTAVPSVIGTAEGFASGVTGGGNASPVYPADVDELVALLGSDEPQVIVLNRTYDFVGTEGTTTDLGCAPFGTIEEGCQLAINAVNYCGDNANVTITYDTAAGNPIYVHSNKTLIGLGSSGVIRGKGLYMTGVSNIIIQNIHITELNPMFVWGGDALTMYGTDLLWIDHTSNIGRQHYVTGFNPNTRMTWSNNFINGHTNYSATCNGHHYWTLELLGTGDQITFLNNYVYMTSGRSPALSGATLFHAVNSVWAQNSGHALEGGSTVGGLFEGCVFDNVTQIVGDDITIPLFSTNSSISNDCVAKLGRPCEVNDYANSGTFNRSDTSFFDSFDGLTVAAPVSVDEVLANVPSKCGIGQL</sequence>
<gene>
    <name evidence="10" type="ORF">PFICI_12586</name>
</gene>
<keyword evidence="11" id="KW-1185">Reference proteome</keyword>
<dbReference type="FunFam" id="2.160.20.10:FF:000003">
    <property type="entry name" value="Pectin lyase F"/>
    <property type="match status" value="1"/>
</dbReference>
<dbReference type="RefSeq" id="XP_007839358.1">
    <property type="nucleotide sequence ID" value="XM_007841167.1"/>
</dbReference>
<evidence type="ECO:0000256" key="2">
    <source>
        <dbReference type="ARBA" id="ARBA00010980"/>
    </source>
</evidence>
<dbReference type="KEGG" id="pfy:PFICI_12586"/>
<keyword evidence="5 8" id="KW-0456">Lyase</keyword>
<protein>
    <recommendedName>
        <fullName evidence="7">pectin lyase</fullName>
        <ecNumber evidence="7">4.2.2.10</ecNumber>
    </recommendedName>
</protein>
<dbReference type="GO" id="GO:0005576">
    <property type="term" value="C:extracellular region"/>
    <property type="evidence" value="ECO:0007669"/>
    <property type="project" value="UniProtKB-SubCell"/>
</dbReference>
<reference evidence="11" key="1">
    <citation type="journal article" date="2015" name="BMC Genomics">
        <title>Genomic and transcriptomic analysis of the endophytic fungus Pestalotiopsis fici reveals its lifestyle and high potential for synthesis of natural products.</title>
        <authorList>
            <person name="Wang X."/>
            <person name="Zhang X."/>
            <person name="Liu L."/>
            <person name="Xiang M."/>
            <person name="Wang W."/>
            <person name="Sun X."/>
            <person name="Che Y."/>
            <person name="Guo L."/>
            <person name="Liu G."/>
            <person name="Guo L."/>
            <person name="Wang C."/>
            <person name="Yin W.B."/>
            <person name="Stadler M."/>
            <person name="Zhang X."/>
            <person name="Liu X."/>
        </authorList>
    </citation>
    <scope>NUCLEOTIDE SEQUENCE [LARGE SCALE GENOMIC DNA]</scope>
    <source>
        <strain evidence="11">W106-1 / CGMCC3.15140</strain>
    </source>
</reference>
<keyword evidence="3 8" id="KW-0964">Secreted</keyword>
<evidence type="ECO:0000259" key="9">
    <source>
        <dbReference type="SMART" id="SM00656"/>
    </source>
</evidence>
<dbReference type="PANTHER" id="PTHR31683">
    <property type="entry name" value="PECTATE LYASE 18-RELATED"/>
    <property type="match status" value="1"/>
</dbReference>
<dbReference type="GeneID" id="19277599"/>
<name>W3WR65_PESFW</name>
<dbReference type="OMA" id="NTRMTWS"/>
<dbReference type="Pfam" id="PF00544">
    <property type="entry name" value="Pectate_lyase_4"/>
    <property type="match status" value="1"/>
</dbReference>
<evidence type="ECO:0000256" key="3">
    <source>
        <dbReference type="ARBA" id="ARBA00022525"/>
    </source>
</evidence>
<dbReference type="GO" id="GO:0047490">
    <property type="term" value="F:pectin lyase activity"/>
    <property type="evidence" value="ECO:0007669"/>
    <property type="project" value="UniProtKB-EC"/>
</dbReference>
<dbReference type="OrthoDB" id="1637350at2759"/>
<evidence type="ECO:0000256" key="7">
    <source>
        <dbReference type="ARBA" id="ARBA00039082"/>
    </source>
</evidence>
<keyword evidence="8" id="KW-0624">Polysaccharide degradation</keyword>
<evidence type="ECO:0000256" key="1">
    <source>
        <dbReference type="ARBA" id="ARBA00004613"/>
    </source>
</evidence>
<dbReference type="SUPFAM" id="SSF51126">
    <property type="entry name" value="Pectin lyase-like"/>
    <property type="match status" value="1"/>
</dbReference>
<organism evidence="10 11">
    <name type="scientific">Pestalotiopsis fici (strain W106-1 / CGMCC3.15140)</name>
    <dbReference type="NCBI Taxonomy" id="1229662"/>
    <lineage>
        <taxon>Eukaryota</taxon>
        <taxon>Fungi</taxon>
        <taxon>Dikarya</taxon>
        <taxon>Ascomycota</taxon>
        <taxon>Pezizomycotina</taxon>
        <taxon>Sordariomycetes</taxon>
        <taxon>Xylariomycetidae</taxon>
        <taxon>Amphisphaeriales</taxon>
        <taxon>Sporocadaceae</taxon>
        <taxon>Pestalotiopsis</taxon>
    </lineage>
</organism>
<feature type="domain" description="Pectate lyase" evidence="9">
    <location>
        <begin position="158"/>
        <end position="362"/>
    </location>
</feature>
<dbReference type="EC" id="4.2.2.10" evidence="7"/>
<evidence type="ECO:0000256" key="6">
    <source>
        <dbReference type="ARBA" id="ARBA00036818"/>
    </source>
</evidence>
<evidence type="ECO:0000313" key="11">
    <source>
        <dbReference type="Proteomes" id="UP000030651"/>
    </source>
</evidence>
<proteinExistence type="inferred from homology"/>
<dbReference type="HOGENOM" id="CLU_021980_0_0_1"/>
<accession>W3WR65</accession>
<dbReference type="InParanoid" id="W3WR65"/>
<dbReference type="GO" id="GO:0030570">
    <property type="term" value="F:pectate lyase activity"/>
    <property type="evidence" value="ECO:0007669"/>
    <property type="project" value="InterPro"/>
</dbReference>
<dbReference type="InterPro" id="IPR011050">
    <property type="entry name" value="Pectin_lyase_fold/virulence"/>
</dbReference>
<evidence type="ECO:0000256" key="5">
    <source>
        <dbReference type="ARBA" id="ARBA00023239"/>
    </source>
</evidence>
<dbReference type="InterPro" id="IPR012334">
    <property type="entry name" value="Pectin_lyas_fold"/>
</dbReference>
<dbReference type="AlphaFoldDB" id="W3WR65"/>
<comment type="similarity">
    <text evidence="2 8">Belongs to the polysaccharide lyase 1 family.</text>
</comment>
<dbReference type="InterPro" id="IPR002022">
    <property type="entry name" value="Pec_lyase"/>
</dbReference>
<evidence type="ECO:0000256" key="8">
    <source>
        <dbReference type="RuleBase" id="RU361173"/>
    </source>
</evidence>
<evidence type="ECO:0000313" key="10">
    <source>
        <dbReference type="EMBL" id="ETS75642.1"/>
    </source>
</evidence>
<comment type="subcellular location">
    <subcellularLocation>
        <location evidence="1 8">Secreted</location>
    </subcellularLocation>
</comment>